<sequence length="211" mass="22914">MSYSRATAGKASPNQDLPPFACKYRPTKCAHTRPASTNCLIVVDAIGVPASLHRDAPHQVGVANSQTFTTSAVHDSSIGVVEQKKAIQLAGHMEAGGGSRKWAYAGNLLRSAKFWHGVFEQVRAYPGIGGFRWASSPLPPLLCTHADPLPPAPTHLLHAHLRRAFCRRRFRRARPLSTTDPVNYVSNYTVGLSSPLPSFRFPTSALICDFG</sequence>
<protein>
    <submittedName>
        <fullName evidence="1">Uncharacterized protein</fullName>
    </submittedName>
</protein>
<proteinExistence type="predicted"/>
<comment type="caution">
    <text evidence="1">The sequence shown here is derived from an EMBL/GenBank/DDBJ whole genome shotgun (WGS) entry which is preliminary data.</text>
</comment>
<organism evidence="1 2">
    <name type="scientific">Mycena alexandri</name>
    <dbReference type="NCBI Taxonomy" id="1745969"/>
    <lineage>
        <taxon>Eukaryota</taxon>
        <taxon>Fungi</taxon>
        <taxon>Dikarya</taxon>
        <taxon>Basidiomycota</taxon>
        <taxon>Agaricomycotina</taxon>
        <taxon>Agaricomycetes</taxon>
        <taxon>Agaricomycetidae</taxon>
        <taxon>Agaricales</taxon>
        <taxon>Marasmiineae</taxon>
        <taxon>Mycenaceae</taxon>
        <taxon>Mycena</taxon>
    </lineage>
</organism>
<reference evidence="1" key="1">
    <citation type="submission" date="2023-03" db="EMBL/GenBank/DDBJ databases">
        <title>Massive genome expansion in bonnet fungi (Mycena s.s.) driven by repeated elements and novel gene families across ecological guilds.</title>
        <authorList>
            <consortium name="Lawrence Berkeley National Laboratory"/>
            <person name="Harder C.B."/>
            <person name="Miyauchi S."/>
            <person name="Viragh M."/>
            <person name="Kuo A."/>
            <person name="Thoen E."/>
            <person name="Andreopoulos B."/>
            <person name="Lu D."/>
            <person name="Skrede I."/>
            <person name="Drula E."/>
            <person name="Henrissat B."/>
            <person name="Morin E."/>
            <person name="Kohler A."/>
            <person name="Barry K."/>
            <person name="LaButti K."/>
            <person name="Morin E."/>
            <person name="Salamov A."/>
            <person name="Lipzen A."/>
            <person name="Mereny Z."/>
            <person name="Hegedus B."/>
            <person name="Baldrian P."/>
            <person name="Stursova M."/>
            <person name="Weitz H."/>
            <person name="Taylor A."/>
            <person name="Grigoriev I.V."/>
            <person name="Nagy L.G."/>
            <person name="Martin F."/>
            <person name="Kauserud H."/>
        </authorList>
    </citation>
    <scope>NUCLEOTIDE SEQUENCE</scope>
    <source>
        <strain evidence="1">CBHHK200</strain>
    </source>
</reference>
<dbReference type="AlphaFoldDB" id="A0AAD6SHR6"/>
<evidence type="ECO:0000313" key="2">
    <source>
        <dbReference type="Proteomes" id="UP001218188"/>
    </source>
</evidence>
<name>A0AAD6SHR6_9AGAR</name>
<evidence type="ECO:0000313" key="1">
    <source>
        <dbReference type="EMBL" id="KAJ7027392.1"/>
    </source>
</evidence>
<gene>
    <name evidence="1" type="ORF">C8F04DRAFT_1267120</name>
</gene>
<dbReference type="Proteomes" id="UP001218188">
    <property type="component" value="Unassembled WGS sequence"/>
</dbReference>
<accession>A0AAD6SHR6</accession>
<dbReference type="EMBL" id="JARJCM010000125">
    <property type="protein sequence ID" value="KAJ7027392.1"/>
    <property type="molecule type" value="Genomic_DNA"/>
</dbReference>
<keyword evidence="2" id="KW-1185">Reference proteome</keyword>